<dbReference type="InterPro" id="IPR003043">
    <property type="entry name" value="Uropor_MeTrfase_CS"/>
</dbReference>
<name>A0A5B9Q5H2_9BACT</name>
<keyword evidence="6" id="KW-0949">S-adenosyl-L-methionine</keyword>
<evidence type="ECO:0000259" key="11">
    <source>
        <dbReference type="Pfam" id="PF00590"/>
    </source>
</evidence>
<dbReference type="InterPro" id="IPR014777">
    <property type="entry name" value="4pyrrole_Mease_sub1"/>
</dbReference>
<dbReference type="PANTHER" id="PTHR45790:SF3">
    <property type="entry name" value="S-ADENOSYL-L-METHIONINE-DEPENDENT UROPORPHYRINOGEN III METHYLTRANSFERASE, CHLOROPLASTIC"/>
    <property type="match status" value="1"/>
</dbReference>
<evidence type="ECO:0000256" key="1">
    <source>
        <dbReference type="ARBA" id="ARBA00005879"/>
    </source>
</evidence>
<dbReference type="CDD" id="cd11642">
    <property type="entry name" value="SUMT"/>
    <property type="match status" value="1"/>
</dbReference>
<dbReference type="Gene3D" id="3.40.50.10090">
    <property type="match status" value="2"/>
</dbReference>
<dbReference type="FunFam" id="3.40.1010.10:FF:000001">
    <property type="entry name" value="Siroheme synthase"/>
    <property type="match status" value="1"/>
</dbReference>
<sequence length="515" mass="54994">MTNESGKVYLVGAGPGDPSLITLRGFRLLQRADVVFYDYLVDPVVLNHAGLLGENLGQRDLICLGRHGEGRILTQEEINQQMVAAASAGKMVVRLKGGDPAIFGRTVEEIAALEQAGLSYEVVPGVTSGLAAGSYSGIPLTHRDVASCVALVTGQEREGKAGNAIDLSSLAKFPGTLVFYMGVTTAGDWSRRLIDHGKAESTPAAVVRHCSFADQQVLRTTLGELGTFLSKHKLRPPAIIIVGDVVAAASGNPWFSIAQQQLDRPLFGKTVLVTRPKHQASDLTVKLHEKGAIVSCQPAIQIEPPSEWGLVDQAIENLASFDWLVFSSANGVKYFFDRMLATGRDLRHLAGCQFATIGPATAAALKEYCLHADLQPSEYRAEALAQELAPLSKGKRVLLLRASRGREVLAELLTAAGTDVSQVVVYQSNNVLEPSNHILNNLRAGKIDWITVTSSAIARSLVQMFGDELRKAKLAAISPLTAEVLSEAGYPAGVVAGEYTTDGLLLAIVENETAP</sequence>
<feature type="domain" description="Tetrapyrrole methylase" evidence="11">
    <location>
        <begin position="7"/>
        <end position="225"/>
    </location>
</feature>
<gene>
    <name evidence="13" type="primary">nasF</name>
    <name evidence="13" type="ORF">Pr1d_00450</name>
</gene>
<keyword evidence="5 10" id="KW-0808">Transferase</keyword>
<dbReference type="AlphaFoldDB" id="A0A5B9Q5H2"/>
<dbReference type="OrthoDB" id="9815856at2"/>
<dbReference type="InterPro" id="IPR006366">
    <property type="entry name" value="CobA/CysG_C"/>
</dbReference>
<dbReference type="KEGG" id="bgok:Pr1d_00450"/>
<comment type="pathway">
    <text evidence="9">Cofactor biosynthesis; adenosylcobalamin biosynthesis; precorrin-2 from uroporphyrinogen III: step 1/1.</text>
</comment>
<feature type="domain" description="Tetrapyrrole biosynthesis uroporphyrinogen III synthase" evidence="12">
    <location>
        <begin position="282"/>
        <end position="505"/>
    </location>
</feature>
<dbReference type="RefSeq" id="WP_148071620.1">
    <property type="nucleotide sequence ID" value="NZ_CP042913.1"/>
</dbReference>
<accession>A0A5B9Q5H2</accession>
<evidence type="ECO:0000256" key="9">
    <source>
        <dbReference type="ARBA" id="ARBA00060548"/>
    </source>
</evidence>
<keyword evidence="4 10" id="KW-0489">Methyltransferase</keyword>
<dbReference type="PANTHER" id="PTHR45790">
    <property type="entry name" value="SIROHEME SYNTHASE-RELATED"/>
    <property type="match status" value="1"/>
</dbReference>
<comment type="similarity">
    <text evidence="1 10">Belongs to the precorrin methyltransferase family.</text>
</comment>
<evidence type="ECO:0000256" key="10">
    <source>
        <dbReference type="RuleBase" id="RU003960"/>
    </source>
</evidence>
<dbReference type="EC" id="2.1.1.107" evidence="2"/>
<evidence type="ECO:0000256" key="7">
    <source>
        <dbReference type="ARBA" id="ARBA00023244"/>
    </source>
</evidence>
<dbReference type="SUPFAM" id="SSF69618">
    <property type="entry name" value="HemD-like"/>
    <property type="match status" value="1"/>
</dbReference>
<protein>
    <recommendedName>
        <fullName evidence="2">uroporphyrinogen-III C-methyltransferase</fullName>
        <ecNumber evidence="2">2.1.1.107</ecNumber>
    </recommendedName>
</protein>
<evidence type="ECO:0000256" key="8">
    <source>
        <dbReference type="ARBA" id="ARBA00025705"/>
    </source>
</evidence>
<evidence type="ECO:0000256" key="2">
    <source>
        <dbReference type="ARBA" id="ARBA00012162"/>
    </source>
</evidence>
<evidence type="ECO:0000256" key="4">
    <source>
        <dbReference type="ARBA" id="ARBA00022603"/>
    </source>
</evidence>
<dbReference type="GO" id="GO:0019354">
    <property type="term" value="P:siroheme biosynthetic process"/>
    <property type="evidence" value="ECO:0007669"/>
    <property type="project" value="InterPro"/>
</dbReference>
<evidence type="ECO:0000256" key="6">
    <source>
        <dbReference type="ARBA" id="ARBA00022691"/>
    </source>
</evidence>
<dbReference type="InterPro" id="IPR035996">
    <property type="entry name" value="4pyrrol_Methylase_sf"/>
</dbReference>
<dbReference type="NCBIfam" id="TIGR01469">
    <property type="entry name" value="cobA_cysG_Cterm"/>
    <property type="match status" value="1"/>
</dbReference>
<dbReference type="Pfam" id="PF02602">
    <property type="entry name" value="HEM4"/>
    <property type="match status" value="1"/>
</dbReference>
<dbReference type="CDD" id="cd06578">
    <property type="entry name" value="HemD"/>
    <property type="match status" value="1"/>
</dbReference>
<dbReference type="GO" id="GO:0004851">
    <property type="term" value="F:uroporphyrin-III C-methyltransferase activity"/>
    <property type="evidence" value="ECO:0007669"/>
    <property type="project" value="UniProtKB-EC"/>
</dbReference>
<dbReference type="SUPFAM" id="SSF53790">
    <property type="entry name" value="Tetrapyrrole methylase"/>
    <property type="match status" value="1"/>
</dbReference>
<reference evidence="13 14" key="1">
    <citation type="submission" date="2019-08" db="EMBL/GenBank/DDBJ databases">
        <title>Deep-cultivation of Planctomycetes and their phenomic and genomic characterization uncovers novel biology.</title>
        <authorList>
            <person name="Wiegand S."/>
            <person name="Jogler M."/>
            <person name="Boedeker C."/>
            <person name="Pinto D."/>
            <person name="Vollmers J."/>
            <person name="Rivas-Marin E."/>
            <person name="Kohn T."/>
            <person name="Peeters S.H."/>
            <person name="Heuer A."/>
            <person name="Rast P."/>
            <person name="Oberbeckmann S."/>
            <person name="Bunk B."/>
            <person name="Jeske O."/>
            <person name="Meyerdierks A."/>
            <person name="Storesund J.E."/>
            <person name="Kallscheuer N."/>
            <person name="Luecker S."/>
            <person name="Lage O.M."/>
            <person name="Pohl T."/>
            <person name="Merkel B.J."/>
            <person name="Hornburger P."/>
            <person name="Mueller R.-W."/>
            <person name="Bruemmer F."/>
            <person name="Labrenz M."/>
            <person name="Spormann A.M."/>
            <person name="Op den Camp H."/>
            <person name="Overmann J."/>
            <person name="Amann R."/>
            <person name="Jetten M.S.M."/>
            <person name="Mascher T."/>
            <person name="Medema M.H."/>
            <person name="Devos D.P."/>
            <person name="Kaster A.-K."/>
            <person name="Ovreas L."/>
            <person name="Rohde M."/>
            <person name="Galperin M.Y."/>
            <person name="Jogler C."/>
        </authorList>
    </citation>
    <scope>NUCLEOTIDE SEQUENCE [LARGE SCALE GENOMIC DNA]</scope>
    <source>
        <strain evidence="13 14">Pr1d</strain>
    </source>
</reference>
<keyword evidence="14" id="KW-1185">Reference proteome</keyword>
<dbReference type="InterPro" id="IPR036108">
    <property type="entry name" value="4pyrrol_syn_uPrphyn_synt_sf"/>
</dbReference>
<dbReference type="GO" id="GO:0032259">
    <property type="term" value="P:methylation"/>
    <property type="evidence" value="ECO:0007669"/>
    <property type="project" value="UniProtKB-KW"/>
</dbReference>
<dbReference type="EMBL" id="CP042913">
    <property type="protein sequence ID" value="QEG32785.1"/>
    <property type="molecule type" value="Genomic_DNA"/>
</dbReference>
<comment type="pathway">
    <text evidence="8">Porphyrin-containing compound metabolism; siroheme biosynthesis; precorrin-2 from uroporphyrinogen III: step 1/1.</text>
</comment>
<dbReference type="PROSITE" id="PS00839">
    <property type="entry name" value="SUMT_1"/>
    <property type="match status" value="1"/>
</dbReference>
<dbReference type="Pfam" id="PF00590">
    <property type="entry name" value="TP_methylase"/>
    <property type="match status" value="1"/>
</dbReference>
<dbReference type="InterPro" id="IPR003754">
    <property type="entry name" value="4pyrrol_synth_uPrphyn_synth"/>
</dbReference>
<evidence type="ECO:0000259" key="12">
    <source>
        <dbReference type="Pfam" id="PF02602"/>
    </source>
</evidence>
<dbReference type="Proteomes" id="UP000323917">
    <property type="component" value="Chromosome"/>
</dbReference>
<dbReference type="Gene3D" id="3.30.950.10">
    <property type="entry name" value="Methyltransferase, Cobalt-precorrin-4 Transmethylase, Domain 2"/>
    <property type="match status" value="1"/>
</dbReference>
<organism evidence="13 14">
    <name type="scientific">Bythopirellula goksoeyrii</name>
    <dbReference type="NCBI Taxonomy" id="1400387"/>
    <lineage>
        <taxon>Bacteria</taxon>
        <taxon>Pseudomonadati</taxon>
        <taxon>Planctomycetota</taxon>
        <taxon>Planctomycetia</taxon>
        <taxon>Pirellulales</taxon>
        <taxon>Lacipirellulaceae</taxon>
        <taxon>Bythopirellula</taxon>
    </lineage>
</organism>
<proteinExistence type="inferred from homology"/>
<keyword evidence="3" id="KW-0169">Cobalamin biosynthesis</keyword>
<dbReference type="PROSITE" id="PS00840">
    <property type="entry name" value="SUMT_2"/>
    <property type="match status" value="1"/>
</dbReference>
<dbReference type="GO" id="GO:0009236">
    <property type="term" value="P:cobalamin biosynthetic process"/>
    <property type="evidence" value="ECO:0007669"/>
    <property type="project" value="UniProtKB-KW"/>
</dbReference>
<dbReference type="Gene3D" id="3.40.1010.10">
    <property type="entry name" value="Cobalt-precorrin-4 Transmethylase, Domain 1"/>
    <property type="match status" value="1"/>
</dbReference>
<evidence type="ECO:0000313" key="14">
    <source>
        <dbReference type="Proteomes" id="UP000323917"/>
    </source>
</evidence>
<dbReference type="InterPro" id="IPR014776">
    <property type="entry name" value="4pyrrole_Mease_sub2"/>
</dbReference>
<evidence type="ECO:0000313" key="13">
    <source>
        <dbReference type="EMBL" id="QEG32785.1"/>
    </source>
</evidence>
<dbReference type="FunFam" id="3.30.950.10:FF:000001">
    <property type="entry name" value="Siroheme synthase"/>
    <property type="match status" value="1"/>
</dbReference>
<dbReference type="InterPro" id="IPR000878">
    <property type="entry name" value="4pyrrol_Mease"/>
</dbReference>
<dbReference type="InterPro" id="IPR050161">
    <property type="entry name" value="Siro_Cobalamin_biosynth"/>
</dbReference>
<evidence type="ECO:0000256" key="3">
    <source>
        <dbReference type="ARBA" id="ARBA00022573"/>
    </source>
</evidence>
<evidence type="ECO:0000256" key="5">
    <source>
        <dbReference type="ARBA" id="ARBA00022679"/>
    </source>
</evidence>
<keyword evidence="7" id="KW-0627">Porphyrin biosynthesis</keyword>
<dbReference type="NCBIfam" id="NF004790">
    <property type="entry name" value="PRK06136.1"/>
    <property type="match status" value="1"/>
</dbReference>
<dbReference type="GO" id="GO:0004852">
    <property type="term" value="F:uroporphyrinogen-III synthase activity"/>
    <property type="evidence" value="ECO:0007669"/>
    <property type="project" value="InterPro"/>
</dbReference>